<gene>
    <name evidence="1" type="ORF">BD410DRAFT_181989</name>
</gene>
<dbReference type="OrthoDB" id="3256525at2759"/>
<evidence type="ECO:0008006" key="3">
    <source>
        <dbReference type="Google" id="ProtNLM"/>
    </source>
</evidence>
<protein>
    <recommendedName>
        <fullName evidence="3">F-box domain-containing protein</fullName>
    </recommendedName>
</protein>
<sequence length="322" mass="36327">MTIHLPTEVWMDTIRRATSSGIDLDDGVTHGLDIMNWCIALMQRNATTMRTKVTLTELSHQITQIAAEYLYEIITIEKPSDASNLLAKLTQANDSKLMPFHRQWIKLIFMQDLPLPPITPILSDILSLCRGLEGVSWIDSDHGSEWNPLHVKLTGQIPTEIEFLNWSGQVLRTTILASSASVRVLHIGGLVDDSIPSHLVFPSLSHLSVRHSFLPCHLFAVSSMPKLVDLFIQAHFWDASLLRSVLNDVAATLRILRLGDRTIVKPTLFSTILDSCPECIIINPPSFQSPVVFMDIFYYDTPLFEMCHSVLPRDGIRRHKKD</sequence>
<evidence type="ECO:0000313" key="2">
    <source>
        <dbReference type="Proteomes" id="UP000294933"/>
    </source>
</evidence>
<dbReference type="EMBL" id="ML170324">
    <property type="protein sequence ID" value="TDL14584.1"/>
    <property type="molecule type" value="Genomic_DNA"/>
</dbReference>
<evidence type="ECO:0000313" key="1">
    <source>
        <dbReference type="EMBL" id="TDL14584.1"/>
    </source>
</evidence>
<proteinExistence type="predicted"/>
<organism evidence="1 2">
    <name type="scientific">Rickenella mellea</name>
    <dbReference type="NCBI Taxonomy" id="50990"/>
    <lineage>
        <taxon>Eukaryota</taxon>
        <taxon>Fungi</taxon>
        <taxon>Dikarya</taxon>
        <taxon>Basidiomycota</taxon>
        <taxon>Agaricomycotina</taxon>
        <taxon>Agaricomycetes</taxon>
        <taxon>Hymenochaetales</taxon>
        <taxon>Rickenellaceae</taxon>
        <taxon>Rickenella</taxon>
    </lineage>
</organism>
<dbReference type="Proteomes" id="UP000294933">
    <property type="component" value="Unassembled WGS sequence"/>
</dbReference>
<name>A0A4Y7PGK4_9AGAM</name>
<reference evidence="1 2" key="1">
    <citation type="submission" date="2018-06" db="EMBL/GenBank/DDBJ databases">
        <title>A transcriptomic atlas of mushroom development highlights an independent origin of complex multicellularity.</title>
        <authorList>
            <consortium name="DOE Joint Genome Institute"/>
            <person name="Krizsan K."/>
            <person name="Almasi E."/>
            <person name="Merenyi Z."/>
            <person name="Sahu N."/>
            <person name="Viragh M."/>
            <person name="Koszo T."/>
            <person name="Mondo S."/>
            <person name="Kiss B."/>
            <person name="Balint B."/>
            <person name="Kues U."/>
            <person name="Barry K."/>
            <person name="Hegedus J.C."/>
            <person name="Henrissat B."/>
            <person name="Johnson J."/>
            <person name="Lipzen A."/>
            <person name="Ohm R."/>
            <person name="Nagy I."/>
            <person name="Pangilinan J."/>
            <person name="Yan J."/>
            <person name="Xiong Y."/>
            <person name="Grigoriev I.V."/>
            <person name="Hibbett D.S."/>
            <person name="Nagy L.G."/>
        </authorList>
    </citation>
    <scope>NUCLEOTIDE SEQUENCE [LARGE SCALE GENOMIC DNA]</scope>
    <source>
        <strain evidence="1 2">SZMC22713</strain>
    </source>
</reference>
<accession>A0A4Y7PGK4</accession>
<dbReference type="VEuPathDB" id="FungiDB:BD410DRAFT_181989"/>
<keyword evidence="2" id="KW-1185">Reference proteome</keyword>
<dbReference type="AlphaFoldDB" id="A0A4Y7PGK4"/>